<proteinExistence type="predicted"/>
<feature type="chain" id="PRO_5002899571" description="PBP domain-containing protein" evidence="1">
    <location>
        <begin position="38"/>
        <end position="293"/>
    </location>
</feature>
<protein>
    <recommendedName>
        <fullName evidence="4">PBP domain-containing protein</fullName>
    </recommendedName>
</protein>
<dbReference type="EMBL" id="GG657897">
    <property type="protein sequence ID" value="EEF79935.1"/>
    <property type="molecule type" value="Genomic_DNA"/>
</dbReference>
<gene>
    <name evidence="2" type="ORF">MDMS009_1486</name>
</gene>
<reference evidence="2 3" key="1">
    <citation type="journal article" date="2011" name="J. Bacteriol.">
        <title>Draft genome sequence of the chemolithoheterotrophic, halophilic methylotroph Methylophaga thiooxydans DMS010.</title>
        <authorList>
            <person name="Boden R."/>
            <person name="Ferriera S."/>
            <person name="Johnson J."/>
            <person name="Kelly D.P."/>
            <person name="Murrell J.C."/>
            <person name="Schafer H."/>
        </authorList>
    </citation>
    <scope>NUCLEOTIDE SEQUENCE [LARGE SCALE GENOMIC DNA]</scope>
    <source>
        <strain evidence="2 3">DMS010</strain>
    </source>
</reference>
<keyword evidence="3" id="KW-1185">Reference proteome</keyword>
<feature type="signal peptide" evidence="1">
    <location>
        <begin position="1"/>
        <end position="37"/>
    </location>
</feature>
<dbReference type="PANTHER" id="PTHR37945">
    <property type="entry name" value="EXTRACELLULAR TUNGSTATE BINDING PROTEIN"/>
    <property type="match status" value="1"/>
</dbReference>
<dbReference type="InterPro" id="IPR052738">
    <property type="entry name" value="ABC-Tungstate_binding"/>
</dbReference>
<dbReference type="Proteomes" id="UP000004679">
    <property type="component" value="Unassembled WGS sequence"/>
</dbReference>
<name>C0N5Y0_9GAMM</name>
<dbReference type="Gene3D" id="3.40.190.10">
    <property type="entry name" value="Periplasmic binding protein-like II"/>
    <property type="match status" value="2"/>
</dbReference>
<evidence type="ECO:0000313" key="3">
    <source>
        <dbReference type="Proteomes" id="UP000004679"/>
    </source>
</evidence>
<evidence type="ECO:0008006" key="4">
    <source>
        <dbReference type="Google" id="ProtNLM"/>
    </source>
</evidence>
<sequence length="293" mass="31943">MLKKGTIMLITTGHNKWVKLLHRFCLLLITFHLTACAQSTQMPASTQVRLAVVNTPQDSGLLTYLLAEFEAQTGHQVIVEKSDDPFAIALAGNADMIISHYGKAGMAEFVADGYGSWPNMVFANQAALIGPKNDPARVGDSSSLAEAFRAIANNGQTLIANNNGGISALTELVSTASGLSLDSDWYRDLGVSKGRAIKVAEKEHAYVIWGAIPFLTFQAKHHTEMAILFSADPLLQRIMAITRPKPEHFPATNTKAAKILETYLLSTATQTKIMRFRAAGSDHQLWWPAGRHN</sequence>
<accession>C0N5Y0</accession>
<evidence type="ECO:0000256" key="1">
    <source>
        <dbReference type="SAM" id="SignalP"/>
    </source>
</evidence>
<dbReference type="AlphaFoldDB" id="C0N5Y0"/>
<organism evidence="2 3">
    <name type="scientific">Methylophaga thiooxydans DMS010</name>
    <dbReference type="NCBI Taxonomy" id="637616"/>
    <lineage>
        <taxon>Bacteria</taxon>
        <taxon>Pseudomonadati</taxon>
        <taxon>Pseudomonadota</taxon>
        <taxon>Gammaproteobacteria</taxon>
        <taxon>Thiotrichales</taxon>
        <taxon>Piscirickettsiaceae</taxon>
        <taxon>Methylophaga</taxon>
    </lineage>
</organism>
<dbReference type="SUPFAM" id="SSF53850">
    <property type="entry name" value="Periplasmic binding protein-like II"/>
    <property type="match status" value="1"/>
</dbReference>
<dbReference type="PANTHER" id="PTHR37945:SF1">
    <property type="entry name" value="EXTRACELLULAR TUNGSTATE BINDING PROTEIN"/>
    <property type="match status" value="1"/>
</dbReference>
<dbReference type="HOGENOM" id="CLU_949330_0_0_6"/>
<evidence type="ECO:0000313" key="2">
    <source>
        <dbReference type="EMBL" id="EEF79935.1"/>
    </source>
</evidence>
<keyword evidence="1" id="KW-0732">Signal</keyword>